<feature type="transmembrane region" description="Helical" evidence="1">
    <location>
        <begin position="28"/>
        <end position="49"/>
    </location>
</feature>
<dbReference type="SUPFAM" id="SSF55797">
    <property type="entry name" value="PR-1-like"/>
    <property type="match status" value="1"/>
</dbReference>
<feature type="domain" description="SCP" evidence="2">
    <location>
        <begin position="68"/>
        <end position="185"/>
    </location>
</feature>
<dbReference type="Gene3D" id="3.40.33.10">
    <property type="entry name" value="CAP"/>
    <property type="match status" value="1"/>
</dbReference>
<dbReference type="CDD" id="cd05379">
    <property type="entry name" value="CAP_bacterial"/>
    <property type="match status" value="1"/>
</dbReference>
<keyword evidence="1" id="KW-0812">Transmembrane</keyword>
<dbReference type="PANTHER" id="PTHR31157">
    <property type="entry name" value="SCP DOMAIN-CONTAINING PROTEIN"/>
    <property type="match status" value="1"/>
</dbReference>
<organism evidence="3 4">
    <name type="scientific">Candidatus Adlerbacteria bacterium GW2011_GWA1_54_10</name>
    <dbReference type="NCBI Taxonomy" id="1618605"/>
    <lineage>
        <taxon>Bacteria</taxon>
        <taxon>Candidatus Adleribacteriota</taxon>
    </lineage>
</organism>
<comment type="caution">
    <text evidence="3">The sequence shown here is derived from an EMBL/GenBank/DDBJ whole genome shotgun (WGS) entry which is preliminary data.</text>
</comment>
<feature type="transmembrane region" description="Helical" evidence="1">
    <location>
        <begin position="260"/>
        <end position="278"/>
    </location>
</feature>
<evidence type="ECO:0000313" key="3">
    <source>
        <dbReference type="EMBL" id="KKW35689.1"/>
    </source>
</evidence>
<feature type="transmembrane region" description="Helical" evidence="1">
    <location>
        <begin position="232"/>
        <end position="254"/>
    </location>
</feature>
<gene>
    <name evidence="3" type="ORF">UY83_C0004G0013</name>
</gene>
<evidence type="ECO:0000259" key="2">
    <source>
        <dbReference type="Pfam" id="PF00188"/>
    </source>
</evidence>
<dbReference type="Pfam" id="PF00188">
    <property type="entry name" value="CAP"/>
    <property type="match status" value="1"/>
</dbReference>
<dbReference type="InterPro" id="IPR035940">
    <property type="entry name" value="CAP_sf"/>
</dbReference>
<dbReference type="AlphaFoldDB" id="A0A0G2ASC4"/>
<evidence type="ECO:0000313" key="4">
    <source>
        <dbReference type="Proteomes" id="UP000034740"/>
    </source>
</evidence>
<dbReference type="Proteomes" id="UP000034740">
    <property type="component" value="Unassembled WGS sequence"/>
</dbReference>
<accession>A0A0G2ASC4</accession>
<dbReference type="PANTHER" id="PTHR31157:SF1">
    <property type="entry name" value="SCP DOMAIN-CONTAINING PROTEIN"/>
    <property type="match status" value="1"/>
</dbReference>
<evidence type="ECO:0000256" key="1">
    <source>
        <dbReference type="SAM" id="Phobius"/>
    </source>
</evidence>
<keyword evidence="1" id="KW-0472">Membrane</keyword>
<reference evidence="3 4" key="1">
    <citation type="journal article" date="2015" name="Nature">
        <title>rRNA introns, odd ribosomes, and small enigmatic genomes across a large radiation of phyla.</title>
        <authorList>
            <person name="Brown C.T."/>
            <person name="Hug L.A."/>
            <person name="Thomas B.C."/>
            <person name="Sharon I."/>
            <person name="Castelle C.J."/>
            <person name="Singh A."/>
            <person name="Wilkins M.J."/>
            <person name="Williams K.H."/>
            <person name="Banfield J.F."/>
        </authorList>
    </citation>
    <scope>NUCLEOTIDE SEQUENCE [LARGE SCALE GENOMIC DNA]</scope>
</reference>
<dbReference type="InterPro" id="IPR014044">
    <property type="entry name" value="CAP_dom"/>
</dbReference>
<proteinExistence type="predicted"/>
<dbReference type="EMBL" id="LCRO01000004">
    <property type="protein sequence ID" value="KKW35689.1"/>
    <property type="molecule type" value="Genomic_DNA"/>
</dbReference>
<protein>
    <submittedName>
        <fullName evidence="3">SCP-like protein extracellular</fullName>
    </submittedName>
</protein>
<name>A0A0G2ASC4_9BACT</name>
<sequence>MQFFRNLLKHVLPAKGNAYRPHLLRDHWLLFFLYAALAAEVFLVGNLILRQKAPGLFAAVISSEIITLTNEERAALGAPRLHAAAQLGAAAERKAQDMASRGYFAHSAPYGKDPWAWLREAGYEYRYAGENLAVRFVDSRDVIDAWMSSPSHRANITKAQYSEIGVGVAQGFYNGEPATYVVQYFGAPSAAADGGWSLPQDEGAAVVQSQPLTDSVLRQLVRIAAEPRESAALALGTVATALTLLVAAAFLHKIEFQPSPMLFSGALVAFIALALYGFNSALLAPGDTNSVETASALDSLRVRKVIIDKGISEIAPDFMRVYRFNI</sequence>
<keyword evidence="1" id="KW-1133">Transmembrane helix</keyword>